<sequence length="186" mass="21574">MRQPLPQTFPEYCVVKRPQGICEFRVEAKSHFLSRNSSASYCTGPFDYAFVLTLPILGAVAWQMPHRWILIFGFLILLVPFGYWHVTQVLWESVIVLPTKDLQLEVHRGPPGRSIFVERRVIPASTVSAVIINEGLHRWNVRYYLAVLTKVDETQSLHVLYENQLPRMPILRDVYHNLQALLFNES</sequence>
<dbReference type="Proteomes" id="UP000886501">
    <property type="component" value="Unassembled WGS sequence"/>
</dbReference>
<protein>
    <submittedName>
        <fullName evidence="1">Uncharacterized protein</fullName>
    </submittedName>
</protein>
<comment type="caution">
    <text evidence="1">The sequence shown here is derived from an EMBL/GenBank/DDBJ whole genome shotgun (WGS) entry which is preliminary data.</text>
</comment>
<proteinExistence type="predicted"/>
<reference evidence="1" key="2">
    <citation type="journal article" date="2020" name="Nat. Commun.">
        <title>Large-scale genome sequencing of mycorrhizal fungi provides insights into the early evolution of symbiotic traits.</title>
        <authorList>
            <person name="Miyauchi S."/>
            <person name="Kiss E."/>
            <person name="Kuo A."/>
            <person name="Drula E."/>
            <person name="Kohler A."/>
            <person name="Sanchez-Garcia M."/>
            <person name="Morin E."/>
            <person name="Andreopoulos B."/>
            <person name="Barry K.W."/>
            <person name="Bonito G."/>
            <person name="Buee M."/>
            <person name="Carver A."/>
            <person name="Chen C."/>
            <person name="Cichocki N."/>
            <person name="Clum A."/>
            <person name="Culley D."/>
            <person name="Crous P.W."/>
            <person name="Fauchery L."/>
            <person name="Girlanda M."/>
            <person name="Hayes R.D."/>
            <person name="Keri Z."/>
            <person name="LaButti K."/>
            <person name="Lipzen A."/>
            <person name="Lombard V."/>
            <person name="Magnuson J."/>
            <person name="Maillard F."/>
            <person name="Murat C."/>
            <person name="Nolan M."/>
            <person name="Ohm R.A."/>
            <person name="Pangilinan J."/>
            <person name="Pereira M.F."/>
            <person name="Perotto S."/>
            <person name="Peter M."/>
            <person name="Pfister S."/>
            <person name="Riley R."/>
            <person name="Sitrit Y."/>
            <person name="Stielow J.B."/>
            <person name="Szollosi G."/>
            <person name="Zifcakova L."/>
            <person name="Stursova M."/>
            <person name="Spatafora J.W."/>
            <person name="Tedersoo L."/>
            <person name="Vaario L.M."/>
            <person name="Yamada A."/>
            <person name="Yan M."/>
            <person name="Wang P."/>
            <person name="Xu J."/>
            <person name="Bruns T."/>
            <person name="Baldrian P."/>
            <person name="Vilgalys R."/>
            <person name="Dunand C."/>
            <person name="Henrissat B."/>
            <person name="Grigoriev I.V."/>
            <person name="Hibbett D."/>
            <person name="Nagy L.G."/>
            <person name="Martin F.M."/>
        </authorList>
    </citation>
    <scope>NUCLEOTIDE SEQUENCE</scope>
    <source>
        <strain evidence="1">P2</strain>
    </source>
</reference>
<name>A0ACB6ZU44_THEGA</name>
<evidence type="ECO:0000313" key="2">
    <source>
        <dbReference type="Proteomes" id="UP000886501"/>
    </source>
</evidence>
<keyword evidence="2" id="KW-1185">Reference proteome</keyword>
<dbReference type="EMBL" id="MU117966">
    <property type="protein sequence ID" value="KAF9652838.1"/>
    <property type="molecule type" value="Genomic_DNA"/>
</dbReference>
<gene>
    <name evidence="1" type="ORF">BDM02DRAFT_3108447</name>
</gene>
<organism evidence="1 2">
    <name type="scientific">Thelephora ganbajun</name>
    <name type="common">Ganba fungus</name>
    <dbReference type="NCBI Taxonomy" id="370292"/>
    <lineage>
        <taxon>Eukaryota</taxon>
        <taxon>Fungi</taxon>
        <taxon>Dikarya</taxon>
        <taxon>Basidiomycota</taxon>
        <taxon>Agaricomycotina</taxon>
        <taxon>Agaricomycetes</taxon>
        <taxon>Thelephorales</taxon>
        <taxon>Thelephoraceae</taxon>
        <taxon>Thelephora</taxon>
    </lineage>
</organism>
<reference evidence="1" key="1">
    <citation type="submission" date="2019-10" db="EMBL/GenBank/DDBJ databases">
        <authorList>
            <consortium name="DOE Joint Genome Institute"/>
            <person name="Kuo A."/>
            <person name="Miyauchi S."/>
            <person name="Kiss E."/>
            <person name="Drula E."/>
            <person name="Kohler A."/>
            <person name="Sanchez-Garcia M."/>
            <person name="Andreopoulos B."/>
            <person name="Barry K.W."/>
            <person name="Bonito G."/>
            <person name="Buee M."/>
            <person name="Carver A."/>
            <person name="Chen C."/>
            <person name="Cichocki N."/>
            <person name="Clum A."/>
            <person name="Culley D."/>
            <person name="Crous P.W."/>
            <person name="Fauchery L."/>
            <person name="Girlanda M."/>
            <person name="Hayes R."/>
            <person name="Keri Z."/>
            <person name="Labutti K."/>
            <person name="Lipzen A."/>
            <person name="Lombard V."/>
            <person name="Magnuson J."/>
            <person name="Maillard F."/>
            <person name="Morin E."/>
            <person name="Murat C."/>
            <person name="Nolan M."/>
            <person name="Ohm R."/>
            <person name="Pangilinan J."/>
            <person name="Pereira M."/>
            <person name="Perotto S."/>
            <person name="Peter M."/>
            <person name="Riley R."/>
            <person name="Sitrit Y."/>
            <person name="Stielow B."/>
            <person name="Szollosi G."/>
            <person name="Zifcakova L."/>
            <person name="Stursova M."/>
            <person name="Spatafora J.W."/>
            <person name="Tedersoo L."/>
            <person name="Vaario L.-M."/>
            <person name="Yamada A."/>
            <person name="Yan M."/>
            <person name="Wang P."/>
            <person name="Xu J."/>
            <person name="Bruns T."/>
            <person name="Baldrian P."/>
            <person name="Vilgalys R."/>
            <person name="Henrissat B."/>
            <person name="Grigoriev I.V."/>
            <person name="Hibbett D."/>
            <person name="Nagy L.G."/>
            <person name="Martin F.M."/>
        </authorList>
    </citation>
    <scope>NUCLEOTIDE SEQUENCE</scope>
    <source>
        <strain evidence="1">P2</strain>
    </source>
</reference>
<evidence type="ECO:0000313" key="1">
    <source>
        <dbReference type="EMBL" id="KAF9652838.1"/>
    </source>
</evidence>
<accession>A0ACB6ZU44</accession>